<evidence type="ECO:0000313" key="2">
    <source>
        <dbReference type="EMBL" id="KAF2130460.1"/>
    </source>
</evidence>
<organism evidence="2 3">
    <name type="scientific">Dothidotthia symphoricarpi CBS 119687</name>
    <dbReference type="NCBI Taxonomy" id="1392245"/>
    <lineage>
        <taxon>Eukaryota</taxon>
        <taxon>Fungi</taxon>
        <taxon>Dikarya</taxon>
        <taxon>Ascomycota</taxon>
        <taxon>Pezizomycotina</taxon>
        <taxon>Dothideomycetes</taxon>
        <taxon>Pleosporomycetidae</taxon>
        <taxon>Pleosporales</taxon>
        <taxon>Dothidotthiaceae</taxon>
        <taxon>Dothidotthia</taxon>
    </lineage>
</organism>
<dbReference type="AlphaFoldDB" id="A0A6A6AF97"/>
<evidence type="ECO:0000313" key="3">
    <source>
        <dbReference type="Proteomes" id="UP000799771"/>
    </source>
</evidence>
<feature type="transmembrane region" description="Helical" evidence="1">
    <location>
        <begin position="20"/>
        <end position="39"/>
    </location>
</feature>
<sequence>MGLKRTMFCVGRSRTYRTVVVFPAPAFSTIAISLTWTGIPGRPHPNFLELHTERRYRNKTKNGSVLGLKDMACRFHDKKQSRWQTR</sequence>
<gene>
    <name evidence="2" type="ORF">P153DRAFT_366044</name>
</gene>
<protein>
    <submittedName>
        <fullName evidence="2">Uncharacterized protein</fullName>
    </submittedName>
</protein>
<reference evidence="2" key="1">
    <citation type="journal article" date="2020" name="Stud. Mycol.">
        <title>101 Dothideomycetes genomes: a test case for predicting lifestyles and emergence of pathogens.</title>
        <authorList>
            <person name="Haridas S."/>
            <person name="Albert R."/>
            <person name="Binder M."/>
            <person name="Bloem J."/>
            <person name="Labutti K."/>
            <person name="Salamov A."/>
            <person name="Andreopoulos B."/>
            <person name="Baker S."/>
            <person name="Barry K."/>
            <person name="Bills G."/>
            <person name="Bluhm B."/>
            <person name="Cannon C."/>
            <person name="Castanera R."/>
            <person name="Culley D."/>
            <person name="Daum C."/>
            <person name="Ezra D."/>
            <person name="Gonzalez J."/>
            <person name="Henrissat B."/>
            <person name="Kuo A."/>
            <person name="Liang C."/>
            <person name="Lipzen A."/>
            <person name="Lutzoni F."/>
            <person name="Magnuson J."/>
            <person name="Mondo S."/>
            <person name="Nolan M."/>
            <person name="Ohm R."/>
            <person name="Pangilinan J."/>
            <person name="Park H.-J."/>
            <person name="Ramirez L."/>
            <person name="Alfaro M."/>
            <person name="Sun H."/>
            <person name="Tritt A."/>
            <person name="Yoshinaga Y."/>
            <person name="Zwiers L.-H."/>
            <person name="Turgeon B."/>
            <person name="Goodwin S."/>
            <person name="Spatafora J."/>
            <person name="Crous P."/>
            <person name="Grigoriev I."/>
        </authorList>
    </citation>
    <scope>NUCLEOTIDE SEQUENCE</scope>
    <source>
        <strain evidence="2">CBS 119687</strain>
    </source>
</reference>
<dbReference type="RefSeq" id="XP_033524847.1">
    <property type="nucleotide sequence ID" value="XM_033667959.1"/>
</dbReference>
<keyword evidence="1" id="KW-1133">Transmembrane helix</keyword>
<proteinExistence type="predicted"/>
<name>A0A6A6AF97_9PLEO</name>
<dbReference type="EMBL" id="ML977504">
    <property type="protein sequence ID" value="KAF2130460.1"/>
    <property type="molecule type" value="Genomic_DNA"/>
</dbReference>
<keyword evidence="1" id="KW-0472">Membrane</keyword>
<keyword evidence="3" id="KW-1185">Reference proteome</keyword>
<dbReference type="Proteomes" id="UP000799771">
    <property type="component" value="Unassembled WGS sequence"/>
</dbReference>
<accession>A0A6A6AF97</accession>
<evidence type="ECO:0000256" key="1">
    <source>
        <dbReference type="SAM" id="Phobius"/>
    </source>
</evidence>
<dbReference type="GeneID" id="54408391"/>
<keyword evidence="1" id="KW-0812">Transmembrane</keyword>